<evidence type="ECO:0000256" key="1">
    <source>
        <dbReference type="SAM" id="Phobius"/>
    </source>
</evidence>
<dbReference type="Pfam" id="PF07907">
    <property type="entry name" value="YibE_F"/>
    <property type="match status" value="1"/>
</dbReference>
<feature type="transmembrane region" description="Helical" evidence="1">
    <location>
        <begin position="307"/>
        <end position="329"/>
    </location>
</feature>
<protein>
    <recommendedName>
        <fullName evidence="4">YibE/F family protein</fullName>
    </recommendedName>
</protein>
<name>A0A1F6N4B8_9BACT</name>
<feature type="transmembrane region" description="Helical" evidence="1">
    <location>
        <begin position="349"/>
        <end position="371"/>
    </location>
</feature>
<reference evidence="2 3" key="1">
    <citation type="journal article" date="2016" name="Nat. Commun.">
        <title>Thousands of microbial genomes shed light on interconnected biogeochemical processes in an aquifer system.</title>
        <authorList>
            <person name="Anantharaman K."/>
            <person name="Brown C.T."/>
            <person name="Hug L.A."/>
            <person name="Sharon I."/>
            <person name="Castelle C.J."/>
            <person name="Probst A.J."/>
            <person name="Thomas B.C."/>
            <person name="Singh A."/>
            <person name="Wilkins M.J."/>
            <person name="Karaoz U."/>
            <person name="Brodie E.L."/>
            <person name="Williams K.H."/>
            <person name="Hubbard S.S."/>
            <person name="Banfield J.F."/>
        </authorList>
    </citation>
    <scope>NUCLEOTIDE SEQUENCE [LARGE SCALE GENOMIC DNA]</scope>
</reference>
<feature type="transmembrane region" description="Helical" evidence="1">
    <location>
        <begin position="152"/>
        <end position="170"/>
    </location>
</feature>
<feature type="transmembrane region" description="Helical" evidence="1">
    <location>
        <begin position="128"/>
        <end position="145"/>
    </location>
</feature>
<comment type="caution">
    <text evidence="2">The sequence shown here is derived from an EMBL/GenBank/DDBJ whole genome shotgun (WGS) entry which is preliminary data.</text>
</comment>
<feature type="transmembrane region" description="Helical" evidence="1">
    <location>
        <begin position="248"/>
        <end position="266"/>
    </location>
</feature>
<organism evidence="2 3">
    <name type="scientific">Candidatus Magasanikbacteria bacterium RIFCSPLOWO2_01_FULL_40_15</name>
    <dbReference type="NCBI Taxonomy" id="1798686"/>
    <lineage>
        <taxon>Bacteria</taxon>
        <taxon>Candidatus Magasanikiibacteriota</taxon>
    </lineage>
</organism>
<dbReference type="PANTHER" id="PTHR41771:SF1">
    <property type="entry name" value="MEMBRANE PROTEIN"/>
    <property type="match status" value="1"/>
</dbReference>
<keyword evidence="1" id="KW-0472">Membrane</keyword>
<evidence type="ECO:0000313" key="2">
    <source>
        <dbReference type="EMBL" id="OGH78722.1"/>
    </source>
</evidence>
<evidence type="ECO:0008006" key="4">
    <source>
        <dbReference type="Google" id="ProtNLM"/>
    </source>
</evidence>
<dbReference type="Proteomes" id="UP000177040">
    <property type="component" value="Unassembled WGS sequence"/>
</dbReference>
<dbReference type="PANTHER" id="PTHR41771">
    <property type="entry name" value="MEMBRANE PROTEIN-RELATED"/>
    <property type="match status" value="1"/>
</dbReference>
<feature type="transmembrane region" description="Helical" evidence="1">
    <location>
        <begin position="202"/>
        <end position="224"/>
    </location>
</feature>
<keyword evidence="1" id="KW-1133">Transmembrane helix</keyword>
<dbReference type="EMBL" id="MFQH01000003">
    <property type="protein sequence ID" value="OGH78722.1"/>
    <property type="molecule type" value="Genomic_DNA"/>
</dbReference>
<keyword evidence="1" id="KW-0812">Transmembrane</keyword>
<dbReference type="AlphaFoldDB" id="A0A1F6N4B8"/>
<gene>
    <name evidence="2" type="ORF">A2983_04450</name>
</gene>
<dbReference type="InterPro" id="IPR012507">
    <property type="entry name" value="YibE_F"/>
</dbReference>
<accession>A0A1F6N4B8</accession>
<feature type="transmembrane region" description="Helical" evidence="1">
    <location>
        <begin position="176"/>
        <end position="195"/>
    </location>
</feature>
<proteinExistence type="predicted"/>
<sequence length="378" mass="41292">MIPKWLNITTFKFRFLLGIFLAGLFLIVGFVQADNAEPRSEDSYARGKVMWVISEEKTIELGEPLITQKLEVEIVSGLEKNKIVTVDYQIRGESRAKKMTAGDGVIVVKNITPEITQYYITEQFRLPAIGWLLILFAGITIAFAGKRGAMAFVGLALTMVIIGFYIIPQVTSGSNPFVVCIIGTALIASSSLFLAHGFNRETCLAFVSIMITIAGAMGLAYFAVEATQLFGMGSEEAYYLQFGTEHPINLRGLLLGGIIIGVLGVLDDVTTAQVAAVAELKHANPQLSARELYNRAARIGREHITSVVNTLVLAYVGASFPLLLLFTVYSTPWWVTLNTELISEEVVRALIGSIALVVAVPLSTIIAVQYYNRSTKQI</sequence>
<evidence type="ECO:0000313" key="3">
    <source>
        <dbReference type="Proteomes" id="UP000177040"/>
    </source>
</evidence>